<dbReference type="EMBL" id="BARS01002290">
    <property type="protein sequence ID" value="GAF83835.1"/>
    <property type="molecule type" value="Genomic_DNA"/>
</dbReference>
<proteinExistence type="predicted"/>
<dbReference type="AlphaFoldDB" id="X0U5Q2"/>
<organism evidence="2">
    <name type="scientific">marine sediment metagenome</name>
    <dbReference type="NCBI Taxonomy" id="412755"/>
    <lineage>
        <taxon>unclassified sequences</taxon>
        <taxon>metagenomes</taxon>
        <taxon>ecological metagenomes</taxon>
    </lineage>
</organism>
<dbReference type="GO" id="GO:0004553">
    <property type="term" value="F:hydrolase activity, hydrolyzing O-glycosyl compounds"/>
    <property type="evidence" value="ECO:0007669"/>
    <property type="project" value="InterPro"/>
</dbReference>
<feature type="compositionally biased region" description="Low complexity" evidence="1">
    <location>
        <begin position="257"/>
        <end position="266"/>
    </location>
</feature>
<dbReference type="Pfam" id="PF00404">
    <property type="entry name" value="Dockerin_1"/>
    <property type="match status" value="1"/>
</dbReference>
<reference evidence="2" key="1">
    <citation type="journal article" date="2014" name="Front. Microbiol.">
        <title>High frequency of phylogenetically diverse reductive dehalogenase-homologous genes in deep subseafloor sedimentary metagenomes.</title>
        <authorList>
            <person name="Kawai M."/>
            <person name="Futagami T."/>
            <person name="Toyoda A."/>
            <person name="Takaki Y."/>
            <person name="Nishi S."/>
            <person name="Hori S."/>
            <person name="Arai W."/>
            <person name="Tsubouchi T."/>
            <person name="Morono Y."/>
            <person name="Uchiyama I."/>
            <person name="Ito T."/>
            <person name="Fujiyama A."/>
            <person name="Inagaki F."/>
            <person name="Takami H."/>
        </authorList>
    </citation>
    <scope>NUCLEOTIDE SEQUENCE</scope>
    <source>
        <strain evidence="2">Expedition CK06-06</strain>
    </source>
</reference>
<dbReference type="Gene3D" id="1.10.1330.10">
    <property type="entry name" value="Dockerin domain"/>
    <property type="match status" value="1"/>
</dbReference>
<dbReference type="SUPFAM" id="SSF51126">
    <property type="entry name" value="Pectin lyase-like"/>
    <property type="match status" value="1"/>
</dbReference>
<feature type="compositionally biased region" description="Basic residues" evidence="1">
    <location>
        <begin position="246"/>
        <end position="256"/>
    </location>
</feature>
<dbReference type="InterPro" id="IPR036439">
    <property type="entry name" value="Dockerin_dom_sf"/>
</dbReference>
<accession>X0U5Q2</accession>
<comment type="caution">
    <text evidence="2">The sequence shown here is derived from an EMBL/GenBank/DDBJ whole genome shotgun (WGS) entry which is preliminary data.</text>
</comment>
<dbReference type="SUPFAM" id="SSF63446">
    <property type="entry name" value="Type I dockerin domain"/>
    <property type="match status" value="1"/>
</dbReference>
<sequence>ISCYDFSDATITNCTISGNSSVYGGGIYCELFSDPTMTNCILWGNAAPNGHEIALTSTANPSTLTVRYSDVQGGAGEAYVEAGCTLDIDPTCIDQDPLFVIGPLHGYYLSQMAAGQGADSPCVDTGSNTAANLDLDELTTRTDGVPDAGTVDMGYHAPPAIFGDVDGNGVVDGLDLTAVITAWKTIPGNPLWNPAADLDCNGVVDGLDLTEVISNWTTAAAAAPPAGPEATATETKETGTETVIRPGRRGSRRGNVRRGSGSARGK</sequence>
<gene>
    <name evidence="2" type="ORF">S01H1_04322</name>
</gene>
<feature type="non-terminal residue" evidence="2">
    <location>
        <position position="1"/>
    </location>
</feature>
<name>X0U5Q2_9ZZZZ</name>
<protein>
    <submittedName>
        <fullName evidence="2">Uncharacterized protein</fullName>
    </submittedName>
</protein>
<feature type="region of interest" description="Disordered" evidence="1">
    <location>
        <begin position="220"/>
        <end position="266"/>
    </location>
</feature>
<feature type="compositionally biased region" description="Low complexity" evidence="1">
    <location>
        <begin position="220"/>
        <end position="233"/>
    </location>
</feature>
<evidence type="ECO:0000256" key="1">
    <source>
        <dbReference type="SAM" id="MobiDB-lite"/>
    </source>
</evidence>
<dbReference type="InterPro" id="IPR018247">
    <property type="entry name" value="EF_Hand_1_Ca_BS"/>
</dbReference>
<evidence type="ECO:0000313" key="2">
    <source>
        <dbReference type="EMBL" id="GAF83835.1"/>
    </source>
</evidence>
<dbReference type="InterPro" id="IPR011050">
    <property type="entry name" value="Pectin_lyase_fold/virulence"/>
</dbReference>
<dbReference type="PROSITE" id="PS00018">
    <property type="entry name" value="EF_HAND_1"/>
    <property type="match status" value="2"/>
</dbReference>
<dbReference type="GO" id="GO:0000272">
    <property type="term" value="P:polysaccharide catabolic process"/>
    <property type="evidence" value="ECO:0007669"/>
    <property type="project" value="InterPro"/>
</dbReference>
<dbReference type="InterPro" id="IPR002105">
    <property type="entry name" value="Dockerin_1_rpt"/>
</dbReference>